<comment type="caution">
    <text evidence="2">The sequence shown here is derived from an EMBL/GenBank/DDBJ whole genome shotgun (WGS) entry which is preliminary data.</text>
</comment>
<gene>
    <name evidence="2" type="ORF">ILYODFUR_000687</name>
</gene>
<evidence type="ECO:0000313" key="3">
    <source>
        <dbReference type="Proteomes" id="UP001482620"/>
    </source>
</evidence>
<feature type="region of interest" description="Disordered" evidence="1">
    <location>
        <begin position="49"/>
        <end position="69"/>
    </location>
</feature>
<dbReference type="EMBL" id="JAHRIQ010023198">
    <property type="protein sequence ID" value="MEQ2227675.1"/>
    <property type="molecule type" value="Genomic_DNA"/>
</dbReference>
<name>A0ABV0T5K3_9TELE</name>
<reference evidence="2 3" key="1">
    <citation type="submission" date="2021-06" db="EMBL/GenBank/DDBJ databases">
        <authorList>
            <person name="Palmer J.M."/>
        </authorList>
    </citation>
    <scope>NUCLEOTIDE SEQUENCE [LARGE SCALE GENOMIC DNA]</scope>
    <source>
        <strain evidence="3">if_2019</strain>
        <tissue evidence="2">Muscle</tissue>
    </source>
</reference>
<evidence type="ECO:0000256" key="1">
    <source>
        <dbReference type="SAM" id="MobiDB-lite"/>
    </source>
</evidence>
<proteinExistence type="predicted"/>
<organism evidence="2 3">
    <name type="scientific">Ilyodon furcidens</name>
    <name type="common">goldbreast splitfin</name>
    <dbReference type="NCBI Taxonomy" id="33524"/>
    <lineage>
        <taxon>Eukaryota</taxon>
        <taxon>Metazoa</taxon>
        <taxon>Chordata</taxon>
        <taxon>Craniata</taxon>
        <taxon>Vertebrata</taxon>
        <taxon>Euteleostomi</taxon>
        <taxon>Actinopterygii</taxon>
        <taxon>Neopterygii</taxon>
        <taxon>Teleostei</taxon>
        <taxon>Neoteleostei</taxon>
        <taxon>Acanthomorphata</taxon>
        <taxon>Ovalentaria</taxon>
        <taxon>Atherinomorphae</taxon>
        <taxon>Cyprinodontiformes</taxon>
        <taxon>Goodeidae</taxon>
        <taxon>Ilyodon</taxon>
    </lineage>
</organism>
<keyword evidence="3" id="KW-1185">Reference proteome</keyword>
<protein>
    <submittedName>
        <fullName evidence="2">Uncharacterized protein</fullName>
    </submittedName>
</protein>
<sequence>MIFVQNCCVILDFLEKQSLCRFIMRRNLQRPWTHSLSRIPEIQKEGREIRSSSQQLLPNKHVKDCGSRE</sequence>
<accession>A0ABV0T5K3</accession>
<dbReference type="Proteomes" id="UP001482620">
    <property type="component" value="Unassembled WGS sequence"/>
</dbReference>
<evidence type="ECO:0000313" key="2">
    <source>
        <dbReference type="EMBL" id="MEQ2227675.1"/>
    </source>
</evidence>